<organism evidence="1">
    <name type="scientific">Pararge aegeria</name>
    <name type="common">speckled wood butterfly</name>
    <dbReference type="NCBI Taxonomy" id="116150"/>
    <lineage>
        <taxon>Eukaryota</taxon>
        <taxon>Metazoa</taxon>
        <taxon>Ecdysozoa</taxon>
        <taxon>Arthropoda</taxon>
        <taxon>Hexapoda</taxon>
        <taxon>Insecta</taxon>
        <taxon>Pterygota</taxon>
        <taxon>Neoptera</taxon>
        <taxon>Endopterygota</taxon>
        <taxon>Lepidoptera</taxon>
        <taxon>Glossata</taxon>
        <taxon>Ditrysia</taxon>
        <taxon>Papilionoidea</taxon>
        <taxon>Nymphalidae</taxon>
        <taxon>Satyrinae</taxon>
        <taxon>Satyrini</taxon>
        <taxon>Parargina</taxon>
        <taxon>Pararge</taxon>
    </lineage>
</organism>
<protein>
    <submittedName>
        <fullName evidence="1">Egg protein 80</fullName>
    </submittedName>
</protein>
<proteinExistence type="predicted"/>
<reference evidence="1" key="2">
    <citation type="submission" date="2013-05" db="EMBL/GenBank/DDBJ databases">
        <authorList>
            <person name="Carter J.-M."/>
            <person name="Baker S.C."/>
            <person name="Pink R."/>
            <person name="Carter D.R.F."/>
            <person name="Collins A."/>
            <person name="Tomlin J."/>
            <person name="Gibbs M."/>
            <person name="Breuker C.J."/>
        </authorList>
    </citation>
    <scope>NUCLEOTIDE SEQUENCE</scope>
    <source>
        <tissue evidence="1">Ovary</tissue>
    </source>
</reference>
<dbReference type="AlphaFoldDB" id="S4PSU5"/>
<accession>S4PSU5</accession>
<name>S4PSU5_9NEOP</name>
<reference evidence="1" key="1">
    <citation type="journal article" date="2013" name="BMC Genomics">
        <title>Unscrambling butterfly oogenesis.</title>
        <authorList>
            <person name="Carter J.M."/>
            <person name="Baker S.C."/>
            <person name="Pink R."/>
            <person name="Carter D.R."/>
            <person name="Collins A."/>
            <person name="Tomlin J."/>
            <person name="Gibbs M."/>
            <person name="Breuker C.J."/>
        </authorList>
    </citation>
    <scope>NUCLEOTIDE SEQUENCE</scope>
    <source>
        <tissue evidence="1">Ovary</tissue>
    </source>
</reference>
<evidence type="ECO:0000313" key="1">
    <source>
        <dbReference type="EMBL" id="JAA79382.1"/>
    </source>
</evidence>
<sequence length="72" mass="8036">MLSCSPSVVPGTLAKTQAHPGTITAPAYRSEDDLVYYMKRDAKDTEELPTIKVQKSSIPFNHKPELIFDKTQ</sequence>
<dbReference type="EMBL" id="GAIX01013178">
    <property type="protein sequence ID" value="JAA79382.1"/>
    <property type="molecule type" value="Transcribed_RNA"/>
</dbReference>